<dbReference type="Proteomes" id="UP001437460">
    <property type="component" value="Unassembled WGS sequence"/>
</dbReference>
<reference evidence="2 3" key="1">
    <citation type="submission" date="2024-03" db="EMBL/GenBank/DDBJ databases">
        <title>Human intestinal bacterial collection.</title>
        <authorList>
            <person name="Pauvert C."/>
            <person name="Hitch T.C.A."/>
            <person name="Clavel T."/>
        </authorList>
    </citation>
    <scope>NUCLEOTIDE SEQUENCE [LARGE SCALE GENOMIC DNA]</scope>
    <source>
        <strain evidence="2 3">CLA-AP-H27</strain>
    </source>
</reference>
<comment type="caution">
    <text evidence="2">The sequence shown here is derived from an EMBL/GenBank/DDBJ whole genome shotgun (WGS) entry which is preliminary data.</text>
</comment>
<dbReference type="EMBL" id="JBBMFJ010000014">
    <property type="protein sequence ID" value="MEQ2563109.1"/>
    <property type="molecule type" value="Genomic_DNA"/>
</dbReference>
<accession>A0ABV1HLB8</accession>
<protein>
    <recommendedName>
        <fullName evidence="4">Isomerase</fullName>
    </recommendedName>
</protein>
<keyword evidence="3" id="KW-1185">Reference proteome</keyword>
<name>A0ABV1HLB8_9FIRM</name>
<feature type="compositionally biased region" description="Acidic residues" evidence="1">
    <location>
        <begin position="24"/>
        <end position="40"/>
    </location>
</feature>
<organism evidence="2 3">
    <name type="scientific">Ventrimonas faecis</name>
    <dbReference type="NCBI Taxonomy" id="3133170"/>
    <lineage>
        <taxon>Bacteria</taxon>
        <taxon>Bacillati</taxon>
        <taxon>Bacillota</taxon>
        <taxon>Clostridia</taxon>
        <taxon>Lachnospirales</taxon>
        <taxon>Lachnospiraceae</taxon>
        <taxon>Ventrimonas</taxon>
    </lineage>
</organism>
<evidence type="ECO:0000256" key="1">
    <source>
        <dbReference type="SAM" id="MobiDB-lite"/>
    </source>
</evidence>
<evidence type="ECO:0008006" key="4">
    <source>
        <dbReference type="Google" id="ProtNLM"/>
    </source>
</evidence>
<gene>
    <name evidence="2" type="ORF">WMO41_08025</name>
</gene>
<proteinExistence type="predicted"/>
<sequence>MMVLSMSACGGSDSSADTTAAQETEAEVTVETEAAEAETEELPDLVDVEGATIWDILRVETPDLTNTSWGLSGGYIEGEEMTQEDLDQTLEQYGGQLDFNFGEDGQGQMVQGGGTMEGTYEYLDDGVSVVFDNQEADLPYTCLFTEMNDTLVLVAVPDESGTTGLYFSQN</sequence>
<evidence type="ECO:0000313" key="2">
    <source>
        <dbReference type="EMBL" id="MEQ2563109.1"/>
    </source>
</evidence>
<dbReference type="RefSeq" id="WP_349229313.1">
    <property type="nucleotide sequence ID" value="NZ_JBBMFJ010000014.1"/>
</dbReference>
<evidence type="ECO:0000313" key="3">
    <source>
        <dbReference type="Proteomes" id="UP001437460"/>
    </source>
</evidence>
<feature type="region of interest" description="Disordered" evidence="1">
    <location>
        <begin position="1"/>
        <end position="40"/>
    </location>
</feature>